<dbReference type="PANTHER" id="PTHR32309:SF13">
    <property type="entry name" value="FERRIC ENTEROBACTIN TRANSPORT PROTEIN FEPE"/>
    <property type="match status" value="1"/>
</dbReference>
<protein>
    <recommendedName>
        <fullName evidence="4">Capsule biosynthesis protein</fullName>
    </recommendedName>
</protein>
<feature type="coiled-coil region" evidence="1">
    <location>
        <begin position="167"/>
        <end position="201"/>
    </location>
</feature>
<dbReference type="PANTHER" id="PTHR32309">
    <property type="entry name" value="TYROSINE-PROTEIN KINASE"/>
    <property type="match status" value="1"/>
</dbReference>
<dbReference type="AlphaFoldDB" id="A0AA95H3S5"/>
<dbReference type="InterPro" id="IPR050445">
    <property type="entry name" value="Bact_polysacc_biosynth/exp"/>
</dbReference>
<name>A0AA95H3S5_9GAMM</name>
<dbReference type="GO" id="GO:0005886">
    <property type="term" value="C:plasma membrane"/>
    <property type="evidence" value="ECO:0007669"/>
    <property type="project" value="TreeGrafter"/>
</dbReference>
<dbReference type="KEGG" id="tdu:QJT80_13440"/>
<gene>
    <name evidence="3" type="ORF">QJT80_13440</name>
</gene>
<reference evidence="3" key="1">
    <citation type="journal article" date="2023" name="Int. J. Mol. Sci.">
        <title>Metagenomics Revealed a New Genus 'Candidatus Thiocaldithrix dubininis' gen. nov., sp. nov. and a New Species 'Candidatus Thiothrix putei' sp. nov. in the Family Thiotrichaceae, Some Members of Which Have Traits of Both Na+- and H+-Motive Energetics.</title>
        <authorList>
            <person name="Ravin N.V."/>
            <person name="Muntyan M.S."/>
            <person name="Smolyakov D.D."/>
            <person name="Rudenko T.S."/>
            <person name="Beletsky A.V."/>
            <person name="Mardanov A.V."/>
            <person name="Grabovich M.Y."/>
        </authorList>
    </citation>
    <scope>NUCLEOTIDE SEQUENCE</scope>
    <source>
        <strain evidence="3">GKL-01</strain>
    </source>
</reference>
<reference evidence="3" key="2">
    <citation type="submission" date="2023-04" db="EMBL/GenBank/DDBJ databases">
        <authorList>
            <person name="Beletskiy A.V."/>
            <person name="Mardanov A.V."/>
            <person name="Ravin N.V."/>
        </authorList>
    </citation>
    <scope>NUCLEOTIDE SEQUENCE</scope>
    <source>
        <strain evidence="3">GKL-01</strain>
    </source>
</reference>
<dbReference type="EMBL" id="CP124755">
    <property type="protein sequence ID" value="WGZ90477.1"/>
    <property type="molecule type" value="Genomic_DNA"/>
</dbReference>
<feature type="transmembrane region" description="Helical" evidence="2">
    <location>
        <begin position="338"/>
        <end position="359"/>
    </location>
</feature>
<keyword evidence="2" id="KW-1133">Transmembrane helix</keyword>
<dbReference type="Proteomes" id="UP001300672">
    <property type="component" value="Chromosome"/>
</dbReference>
<organism evidence="3">
    <name type="scientific">Candidatus Thiocaldithrix dubininis</name>
    <dbReference type="NCBI Taxonomy" id="3080823"/>
    <lineage>
        <taxon>Bacteria</taxon>
        <taxon>Pseudomonadati</taxon>
        <taxon>Pseudomonadota</taxon>
        <taxon>Gammaproteobacteria</taxon>
        <taxon>Thiotrichales</taxon>
        <taxon>Thiotrichaceae</taxon>
        <taxon>Candidatus Thiocaldithrix</taxon>
    </lineage>
</organism>
<dbReference type="GO" id="GO:0004713">
    <property type="term" value="F:protein tyrosine kinase activity"/>
    <property type="evidence" value="ECO:0007669"/>
    <property type="project" value="TreeGrafter"/>
</dbReference>
<feature type="transmembrane region" description="Helical" evidence="2">
    <location>
        <begin position="7"/>
        <end position="26"/>
    </location>
</feature>
<keyword evidence="1" id="KW-0175">Coiled coil</keyword>
<accession>A0AA95H3S5</accession>
<evidence type="ECO:0000256" key="2">
    <source>
        <dbReference type="SAM" id="Phobius"/>
    </source>
</evidence>
<sequence>MFLVKNKLFHICVTIPTIIAIYYFGFVASDIYISESQFLVRTSEKQALSGLGAFLKSSGFVRSTDDAYTVENYILSRDAMNILNEKLKIKQKFSDLNIDPIERFGGLDKDHSNEAFYKYYKKMITVKLDSVSSITTLSTKAFTSIDSTDINKFLLLLSEDLINNLNKRSLQDTIQISENEVEKAQKKAKAANLALATYQNKVGVLNPEKQSAIPLQQIAKLQDTLLNTRGQILQIEALAPDNPQLTILRKQVAMLEKEIDKESAKVTSNISDKSLASKAVTFNSLILDKEFAERQLTTALASLEQIKTDALRKQLYLERIAQPSVPDEAQEPRRIRSVFTTFLVGLLFWGVFSVIIGGVKEHHDR</sequence>
<keyword evidence="2" id="KW-0812">Transmembrane</keyword>
<evidence type="ECO:0000256" key="1">
    <source>
        <dbReference type="SAM" id="Coils"/>
    </source>
</evidence>
<evidence type="ECO:0008006" key="4">
    <source>
        <dbReference type="Google" id="ProtNLM"/>
    </source>
</evidence>
<keyword evidence="2" id="KW-0472">Membrane</keyword>
<evidence type="ECO:0000313" key="3">
    <source>
        <dbReference type="EMBL" id="WGZ90477.1"/>
    </source>
</evidence>
<proteinExistence type="predicted"/>